<feature type="domain" description="Solute carrier family 3 member 2 N-terminal" evidence="3">
    <location>
        <begin position="21"/>
        <end position="72"/>
    </location>
</feature>
<dbReference type="InterPro" id="IPR031984">
    <property type="entry name" value="SLC3A2_N"/>
</dbReference>
<feature type="transmembrane region" description="Helical" evidence="2">
    <location>
        <begin position="45"/>
        <end position="71"/>
    </location>
</feature>
<dbReference type="AlphaFoldDB" id="A0A8S1EKU0"/>
<dbReference type="Pfam" id="PF16028">
    <property type="entry name" value="SLC3A2_N"/>
    <property type="match status" value="1"/>
</dbReference>
<keyword evidence="2" id="KW-0472">Membrane</keyword>
<sequence length="93" mass="10251">MSSDSCSVCSDGSVRERKQGGKTEANIGYSLEELEKKRQEPFWRVIRVLSIVLFWGIWGGLLAGSVLIIVLNNGNYTPSTPTPSTTTIHPKQL</sequence>
<accession>A0A8S1EKU0</accession>
<evidence type="ECO:0000259" key="3">
    <source>
        <dbReference type="Pfam" id="PF16028"/>
    </source>
</evidence>
<dbReference type="EMBL" id="CADEPM010000001">
    <property type="protein sequence ID" value="CAB3398397.1"/>
    <property type="molecule type" value="Genomic_DNA"/>
</dbReference>
<evidence type="ECO:0000313" key="5">
    <source>
        <dbReference type="Proteomes" id="UP000494206"/>
    </source>
</evidence>
<protein>
    <recommendedName>
        <fullName evidence="3">Solute carrier family 3 member 2 N-terminal domain-containing protein</fullName>
    </recommendedName>
</protein>
<dbReference type="Proteomes" id="UP000494206">
    <property type="component" value="Unassembled WGS sequence"/>
</dbReference>
<feature type="compositionally biased region" description="Low complexity" evidence="1">
    <location>
        <begin position="1"/>
        <end position="12"/>
    </location>
</feature>
<name>A0A8S1EKU0_9PELO</name>
<feature type="region of interest" description="Disordered" evidence="1">
    <location>
        <begin position="1"/>
        <end position="21"/>
    </location>
</feature>
<evidence type="ECO:0000313" key="4">
    <source>
        <dbReference type="EMBL" id="CAB3398397.1"/>
    </source>
</evidence>
<comment type="caution">
    <text evidence="4">The sequence shown here is derived from an EMBL/GenBank/DDBJ whole genome shotgun (WGS) entry which is preliminary data.</text>
</comment>
<keyword evidence="5" id="KW-1185">Reference proteome</keyword>
<reference evidence="4 5" key="1">
    <citation type="submission" date="2020-04" db="EMBL/GenBank/DDBJ databases">
        <authorList>
            <person name="Laetsch R D."/>
            <person name="Stevens L."/>
            <person name="Kumar S."/>
            <person name="Blaxter L. M."/>
        </authorList>
    </citation>
    <scope>NUCLEOTIDE SEQUENCE [LARGE SCALE GENOMIC DNA]</scope>
</reference>
<keyword evidence="2" id="KW-0812">Transmembrane</keyword>
<keyword evidence="2" id="KW-1133">Transmembrane helix</keyword>
<proteinExistence type="predicted"/>
<organism evidence="4 5">
    <name type="scientific">Caenorhabditis bovis</name>
    <dbReference type="NCBI Taxonomy" id="2654633"/>
    <lineage>
        <taxon>Eukaryota</taxon>
        <taxon>Metazoa</taxon>
        <taxon>Ecdysozoa</taxon>
        <taxon>Nematoda</taxon>
        <taxon>Chromadorea</taxon>
        <taxon>Rhabditida</taxon>
        <taxon>Rhabditina</taxon>
        <taxon>Rhabditomorpha</taxon>
        <taxon>Rhabditoidea</taxon>
        <taxon>Rhabditidae</taxon>
        <taxon>Peloderinae</taxon>
        <taxon>Caenorhabditis</taxon>
    </lineage>
</organism>
<dbReference type="OrthoDB" id="5872233at2759"/>
<evidence type="ECO:0000256" key="2">
    <source>
        <dbReference type="SAM" id="Phobius"/>
    </source>
</evidence>
<evidence type="ECO:0000256" key="1">
    <source>
        <dbReference type="SAM" id="MobiDB-lite"/>
    </source>
</evidence>
<gene>
    <name evidence="4" type="ORF">CBOVIS_LOCUS1676</name>
</gene>